<keyword evidence="1" id="KW-0732">Signal</keyword>
<feature type="chain" id="PRO_5014141175" description="Argininosuccinate lyase" evidence="1">
    <location>
        <begin position="23"/>
        <end position="117"/>
    </location>
</feature>
<feature type="signal peptide" evidence="1">
    <location>
        <begin position="1"/>
        <end position="22"/>
    </location>
</feature>
<dbReference type="KEGG" id="pzh:CX676_09225"/>
<keyword evidence="3" id="KW-1185">Reference proteome</keyword>
<evidence type="ECO:0008006" key="4">
    <source>
        <dbReference type="Google" id="ProtNLM"/>
    </source>
</evidence>
<protein>
    <recommendedName>
        <fullName evidence="4">Argininosuccinate lyase</fullName>
    </recommendedName>
</protein>
<organism evidence="2 3">
    <name type="scientific">Paracoccus zhejiangensis</name>
    <dbReference type="NCBI Taxonomy" id="1077935"/>
    <lineage>
        <taxon>Bacteria</taxon>
        <taxon>Pseudomonadati</taxon>
        <taxon>Pseudomonadota</taxon>
        <taxon>Alphaproteobacteria</taxon>
        <taxon>Rhodobacterales</taxon>
        <taxon>Paracoccaceae</taxon>
        <taxon>Paracoccus</taxon>
    </lineage>
</organism>
<dbReference type="Proteomes" id="UP000234530">
    <property type="component" value="Chromosome"/>
</dbReference>
<evidence type="ECO:0000313" key="3">
    <source>
        <dbReference type="Proteomes" id="UP000234530"/>
    </source>
</evidence>
<sequence length="117" mass="12881">MKIELSALAALLAIAASGPAIAQERWVYVHNQGDLAIYTVQISHIDTPWPGPDLLGPTTIIQPGSYAFVEPRNHQDYCRFDVVIGYENGQDVTLWDLNLCELADIYVSESGATQVSY</sequence>
<dbReference type="RefSeq" id="WP_101752357.1">
    <property type="nucleotide sequence ID" value="NZ_CP025430.1"/>
</dbReference>
<name>A0A2H5EYE9_9RHOB</name>
<evidence type="ECO:0000256" key="1">
    <source>
        <dbReference type="SAM" id="SignalP"/>
    </source>
</evidence>
<evidence type="ECO:0000313" key="2">
    <source>
        <dbReference type="EMBL" id="AUH64320.1"/>
    </source>
</evidence>
<reference evidence="2 3" key="1">
    <citation type="journal article" date="2013" name="Antonie Van Leeuwenhoek">
        <title>Paracoccus zhejiangensis sp. nov., isolated from activated sludge in wastewater-treatment system.</title>
        <authorList>
            <person name="Wu Z.G."/>
            <person name="Zhang D.F."/>
            <person name="Liu Y.L."/>
            <person name="Wang F."/>
            <person name="Jiang X."/>
            <person name="Li C."/>
            <person name="Li S.P."/>
            <person name="Hong Q."/>
            <person name="Li W.J."/>
        </authorList>
    </citation>
    <scope>NUCLEOTIDE SEQUENCE [LARGE SCALE GENOMIC DNA]</scope>
    <source>
        <strain evidence="2 3">J6</strain>
    </source>
</reference>
<proteinExistence type="predicted"/>
<gene>
    <name evidence="2" type="ORF">CX676_09225</name>
</gene>
<dbReference type="OrthoDB" id="464386at2"/>
<dbReference type="AlphaFoldDB" id="A0A2H5EYE9"/>
<accession>A0A2H5EYE9</accession>
<dbReference type="EMBL" id="CP025430">
    <property type="protein sequence ID" value="AUH64320.1"/>
    <property type="molecule type" value="Genomic_DNA"/>
</dbReference>